<sequence length="1470" mass="161394">MIFESLWPLAFLLAVPVVVILYLLVPKGTDTPVSSNLLWKKLFYNEQSKTFWEKFLHNLLMYLQIVILLLLILALMAPFVQRKGTGSTDVVYLIDTSGSMKHLTKGGNTRLGEAVSEIKEQIAASDGAKISIVTCDGTGTNLLAVHTSEKKALYRTLADIKGTDTAGSLSDALATVQTVQKKDKKNDLADVIVYTDGIGAKQTKNLKSQLQATIRVVGSPVSNVANTFLSCTKDSSGDTYTVASGVTNYSDHAANMEITLYEGKKILEVRTLFLAADETYTCLFKQVNWGNQPLHTELSAVTFAGSSQKDSLHEDNCAYALKDQVSTSKATLIGEGNTYIEKAYLAVTGENLSKAKTTDALDRDDPGVCIFDADTAVQESNQQKAQMIFAKEGKNEEKNVSLSAGDTELTSGIRDFALGVNQTYVYDLPVWATGFLWNGKQCAAYYGEHDGIREVVLGFDLRESDFALQPEFPVFMNHALHYLEDSSLLSQNVYDAGDTVQFHALNGVDVQQIAAPTDQAGLFTVKAGDRKESYIVKFACSSQSDGRITAGDSGSRNTMQRQLVRKQMRNVILILVLLLMILEWICYVRQMRYRGRFYLAVRLVGLALLVLAVCGISVPLSHAKDTTVFLVDLSESNAANLTQMEQYMSRQVKDMPKNNQYAIVTFGANAVVEQFLTSEKHSFQILSAPEADATNLEEAVSTGLSMIPDNAAGRLVVLTDGKQTKGNIEHTASALTAKNVQLYSVLYEDTKQGSDAYIENVEMPEYLYPGDSYSMTVTVESNYETDAKLQLLQGTEMVSQTGVHLNKGSNRFVLKQKVVGTDAQQYTVRVKAPKDTCEKNNDYGTYATVDSLPKILLVSGMGEDSTPFLGLLDAAGCNYRQVSAVSAPDTLKEMLQYKSIILENVYRTDLPEGFLKNLKTYVKDYGCGLVACGGEDSFALGGYLDTELEKLLPVDMQLRGVNEKQNLAMVMVIDHSGSMSEQTEGGTNLDLAIAAAKAAVDQLDTKDEVGVVTFDDGYTWQVPLEKVKDKDKIHQSIETISEGGGTTIKPAVRAALNEIKKSKAQLKHIVLLTDGQGETGNFEDIIKDCKDADVTLSTVAVGESSDRQLLERLATQCNGRYYYSDISTDIPKIFAQEVFLNGDTYLQNGQFSLKGNSSNAITKNLFADGWPQIKGYVSASPKTGANVLLASAEKDDPILSVMQYGLGHTVAWNTDVTNRWTAGLAQQNDYVQLWKRIIDYSAGNTALGEDRVDVTTVNGTTKVTYYAKDYAEQTQVEAVYTDPDGKTHQAKLTASAPGTYEAQLDTTVSGVYNLSVQRKNGKKIENALTTAAVVQYSQEYKFALTNDSFCAFIKQYGKVLSPKKNVWKKLKASGRARVCLTNPLLILLLFVFLADIAMRRFAYVPPMPHWTRPAKKAIMTKEKTAEDGQPEPEAEKPKEKTKKAKPEETASQALDTSALLKKKEKRNHSV</sequence>
<dbReference type="Pfam" id="PF07584">
    <property type="entry name" value="BatA"/>
    <property type="match status" value="1"/>
</dbReference>
<dbReference type="Proteomes" id="UP000049979">
    <property type="component" value="Unassembled WGS sequence"/>
</dbReference>
<keyword evidence="2" id="KW-0812">Transmembrane</keyword>
<keyword evidence="2" id="KW-1133">Transmembrane helix</keyword>
<feature type="region of interest" description="Disordered" evidence="1">
    <location>
        <begin position="1419"/>
        <end position="1470"/>
    </location>
</feature>
<evidence type="ECO:0000256" key="1">
    <source>
        <dbReference type="SAM" id="MobiDB-lite"/>
    </source>
</evidence>
<evidence type="ECO:0000313" key="5">
    <source>
        <dbReference type="Proteomes" id="UP000049979"/>
    </source>
</evidence>
<feature type="transmembrane region" description="Helical" evidence="2">
    <location>
        <begin position="568"/>
        <end position="587"/>
    </location>
</feature>
<feature type="domain" description="VWFA" evidence="3">
    <location>
        <begin position="968"/>
        <end position="1138"/>
    </location>
</feature>
<reference evidence="5" key="1">
    <citation type="submission" date="2015-05" db="EMBL/GenBank/DDBJ databases">
        <authorList>
            <consortium name="Pathogen Informatics"/>
        </authorList>
    </citation>
    <scope>NUCLEOTIDE SEQUENCE [LARGE SCALE GENOMIC DNA]</scope>
    <source>
        <strain evidence="5">M72</strain>
    </source>
</reference>
<dbReference type="OrthoDB" id="9781333at2"/>
<dbReference type="PROSITE" id="PS50234">
    <property type="entry name" value="VWFA"/>
    <property type="match status" value="2"/>
</dbReference>
<dbReference type="Pfam" id="PF13519">
    <property type="entry name" value="VWA_2"/>
    <property type="match status" value="2"/>
</dbReference>
<dbReference type="SUPFAM" id="SSF52317">
    <property type="entry name" value="Class I glutamine amidotransferase-like"/>
    <property type="match status" value="1"/>
</dbReference>
<dbReference type="PANTHER" id="PTHR37947:SF2">
    <property type="entry name" value="VON WILLEBRAND FACTOR TYPE A"/>
    <property type="match status" value="1"/>
</dbReference>
<dbReference type="SMART" id="SM00327">
    <property type="entry name" value="VWA"/>
    <property type="match status" value="3"/>
</dbReference>
<dbReference type="Pfam" id="PF00092">
    <property type="entry name" value="VWA"/>
    <property type="match status" value="1"/>
</dbReference>
<dbReference type="SUPFAM" id="SSF53300">
    <property type="entry name" value="vWA-like"/>
    <property type="match status" value="3"/>
</dbReference>
<organism evidence="4 5">
    <name type="scientific">Roseburia faecis</name>
    <dbReference type="NCBI Taxonomy" id="301302"/>
    <lineage>
        <taxon>Bacteria</taxon>
        <taxon>Bacillati</taxon>
        <taxon>Bacillota</taxon>
        <taxon>Clostridia</taxon>
        <taxon>Lachnospirales</taxon>
        <taxon>Lachnospiraceae</taxon>
        <taxon>Roseburia</taxon>
    </lineage>
</organism>
<gene>
    <name evidence="4" type="ORF">M72_13561</name>
</gene>
<feature type="compositionally biased region" description="Basic residues" evidence="1">
    <location>
        <begin position="1460"/>
        <end position="1470"/>
    </location>
</feature>
<dbReference type="Pfam" id="PF07090">
    <property type="entry name" value="GATase1_like"/>
    <property type="match status" value="1"/>
</dbReference>
<name>A0A0M6WWE4_9FIRM</name>
<feature type="transmembrane region" description="Helical" evidence="2">
    <location>
        <begin position="6"/>
        <end position="25"/>
    </location>
</feature>
<dbReference type="InterPro" id="IPR002035">
    <property type="entry name" value="VWF_A"/>
</dbReference>
<dbReference type="InterPro" id="IPR029062">
    <property type="entry name" value="Class_I_gatase-like"/>
</dbReference>
<dbReference type="PANTHER" id="PTHR37947">
    <property type="entry name" value="BLL2462 PROTEIN"/>
    <property type="match status" value="1"/>
</dbReference>
<dbReference type="Gene3D" id="3.40.50.410">
    <property type="entry name" value="von Willebrand factor, type A domain"/>
    <property type="match status" value="3"/>
</dbReference>
<dbReference type="InterPro" id="IPR024163">
    <property type="entry name" value="Aerotolerance_reg_N"/>
</dbReference>
<evidence type="ECO:0000256" key="2">
    <source>
        <dbReference type="SAM" id="Phobius"/>
    </source>
</evidence>
<dbReference type="EMBL" id="CVRR01000048">
    <property type="protein sequence ID" value="CRL41728.1"/>
    <property type="molecule type" value="Genomic_DNA"/>
</dbReference>
<protein>
    <recommendedName>
        <fullName evidence="3">VWFA domain-containing protein</fullName>
    </recommendedName>
</protein>
<dbReference type="RefSeq" id="WP_055068536.1">
    <property type="nucleotide sequence ID" value="NZ_CP173697.1"/>
</dbReference>
<dbReference type="Gene3D" id="3.40.50.880">
    <property type="match status" value="1"/>
</dbReference>
<accession>A0A0M6WWE4</accession>
<feature type="transmembrane region" description="Helical" evidence="2">
    <location>
        <begin position="599"/>
        <end position="620"/>
    </location>
</feature>
<evidence type="ECO:0000259" key="3">
    <source>
        <dbReference type="PROSITE" id="PS50234"/>
    </source>
</evidence>
<proteinExistence type="predicted"/>
<dbReference type="InterPro" id="IPR036465">
    <property type="entry name" value="vWFA_dom_sf"/>
</dbReference>
<dbReference type="STRING" id="301302.ERS852420_01212"/>
<feature type="transmembrane region" description="Helical" evidence="2">
    <location>
        <begin position="59"/>
        <end position="80"/>
    </location>
</feature>
<keyword evidence="2" id="KW-0472">Membrane</keyword>
<feature type="domain" description="VWFA" evidence="3">
    <location>
        <begin position="89"/>
        <end position="218"/>
    </location>
</feature>
<evidence type="ECO:0000313" key="4">
    <source>
        <dbReference type="EMBL" id="CRL41728.1"/>
    </source>
</evidence>
<dbReference type="InterPro" id="IPR010768">
    <property type="entry name" value="GATase1-like"/>
</dbReference>
<feature type="compositionally biased region" description="Basic and acidic residues" evidence="1">
    <location>
        <begin position="1433"/>
        <end position="1448"/>
    </location>
</feature>
<keyword evidence="5" id="KW-1185">Reference proteome</keyword>
<dbReference type="CDD" id="cd00198">
    <property type="entry name" value="vWFA"/>
    <property type="match status" value="2"/>
</dbReference>